<sequence length="196" mass="22212">MAKRCLNPNRKRLLHRAAPISQGSIYAFPLVGRSDQLFNSTPPQTNNNQPSCPSTYKAQNEPVRPGFRMSRPSHSASFAPSQSFQLPTSACLSHMFYWPPNVDLVRRRREEQPALRITPTGLARGAGSRWGAQGTFDLRKRARLFSSLVVFPWDAWPNWPTPVSPTHTCRPFKTLDEHPLYPLSSCVMKLKLRRSA</sequence>
<feature type="compositionally biased region" description="Low complexity" evidence="1">
    <location>
        <begin position="39"/>
        <end position="54"/>
    </location>
</feature>
<evidence type="ECO:0000313" key="2">
    <source>
        <dbReference type="EMBL" id="CCF38724.1"/>
    </source>
</evidence>
<dbReference type="EMBL" id="CACQ02003120">
    <property type="protein sequence ID" value="CCF38724.1"/>
    <property type="molecule type" value="Genomic_DNA"/>
</dbReference>
<dbReference type="AlphaFoldDB" id="H1VES1"/>
<protein>
    <submittedName>
        <fullName evidence="2">Uncharacterized protein</fullName>
    </submittedName>
</protein>
<reference evidence="3" key="1">
    <citation type="journal article" date="2012" name="Nat. Genet.">
        <title>Lifestyle transitions in plant pathogenic Colletotrichum fungi deciphered by genome and transcriptome analyses.</title>
        <authorList>
            <person name="O'Connell R.J."/>
            <person name="Thon M.R."/>
            <person name="Hacquard S."/>
            <person name="Amyotte S.G."/>
            <person name="Kleemann J."/>
            <person name="Torres M.F."/>
            <person name="Damm U."/>
            <person name="Buiate E.A."/>
            <person name="Epstein L."/>
            <person name="Alkan N."/>
            <person name="Altmueller J."/>
            <person name="Alvarado-Balderrama L."/>
            <person name="Bauser C.A."/>
            <person name="Becker C."/>
            <person name="Birren B.W."/>
            <person name="Chen Z."/>
            <person name="Choi J."/>
            <person name="Crouch J.A."/>
            <person name="Duvick J.P."/>
            <person name="Farman M.A."/>
            <person name="Gan P."/>
            <person name="Heiman D."/>
            <person name="Henrissat B."/>
            <person name="Howard R.J."/>
            <person name="Kabbage M."/>
            <person name="Koch C."/>
            <person name="Kracher B."/>
            <person name="Kubo Y."/>
            <person name="Law A.D."/>
            <person name="Lebrun M.-H."/>
            <person name="Lee Y.-H."/>
            <person name="Miyara I."/>
            <person name="Moore N."/>
            <person name="Neumann U."/>
            <person name="Nordstroem K."/>
            <person name="Panaccione D.G."/>
            <person name="Panstruga R."/>
            <person name="Place M."/>
            <person name="Proctor R.H."/>
            <person name="Prusky D."/>
            <person name="Rech G."/>
            <person name="Reinhardt R."/>
            <person name="Rollins J.A."/>
            <person name="Rounsley S."/>
            <person name="Schardl C.L."/>
            <person name="Schwartz D.C."/>
            <person name="Shenoy N."/>
            <person name="Shirasu K."/>
            <person name="Sikhakolli U.R."/>
            <person name="Stueber K."/>
            <person name="Sukno S.A."/>
            <person name="Sweigard J.A."/>
            <person name="Takano Y."/>
            <person name="Takahara H."/>
            <person name="Trail F."/>
            <person name="van der Does H.C."/>
            <person name="Voll L.M."/>
            <person name="Will I."/>
            <person name="Young S."/>
            <person name="Zeng Q."/>
            <person name="Zhang J."/>
            <person name="Zhou S."/>
            <person name="Dickman M.B."/>
            <person name="Schulze-Lefert P."/>
            <person name="Ver Loren van Themaat E."/>
            <person name="Ma L.-J."/>
            <person name="Vaillancourt L.J."/>
        </authorList>
    </citation>
    <scope>NUCLEOTIDE SEQUENCE [LARGE SCALE GENOMIC DNA]</scope>
    <source>
        <strain evidence="3">IMI 349063</strain>
    </source>
</reference>
<dbReference type="Proteomes" id="UP000007174">
    <property type="component" value="Unassembled WGS sequence"/>
</dbReference>
<evidence type="ECO:0000313" key="3">
    <source>
        <dbReference type="Proteomes" id="UP000007174"/>
    </source>
</evidence>
<dbReference type="HOGENOM" id="CLU_1390137_0_0_1"/>
<name>H1VES1_COLHI</name>
<feature type="region of interest" description="Disordered" evidence="1">
    <location>
        <begin position="38"/>
        <end position="61"/>
    </location>
</feature>
<organism evidence="2 3">
    <name type="scientific">Colletotrichum higginsianum (strain IMI 349063)</name>
    <name type="common">Crucifer anthracnose fungus</name>
    <dbReference type="NCBI Taxonomy" id="759273"/>
    <lineage>
        <taxon>Eukaryota</taxon>
        <taxon>Fungi</taxon>
        <taxon>Dikarya</taxon>
        <taxon>Ascomycota</taxon>
        <taxon>Pezizomycotina</taxon>
        <taxon>Sordariomycetes</taxon>
        <taxon>Hypocreomycetidae</taxon>
        <taxon>Glomerellales</taxon>
        <taxon>Glomerellaceae</taxon>
        <taxon>Colletotrichum</taxon>
        <taxon>Colletotrichum destructivum species complex</taxon>
    </lineage>
</organism>
<proteinExistence type="predicted"/>
<evidence type="ECO:0000256" key="1">
    <source>
        <dbReference type="SAM" id="MobiDB-lite"/>
    </source>
</evidence>
<gene>
    <name evidence="2" type="ORF">CH063_09749</name>
</gene>
<accession>H1VES1</accession>